<dbReference type="AlphaFoldDB" id="A0A2P2N416"/>
<proteinExistence type="predicted"/>
<reference evidence="1" key="1">
    <citation type="submission" date="2018-02" db="EMBL/GenBank/DDBJ databases">
        <title>Rhizophora mucronata_Transcriptome.</title>
        <authorList>
            <person name="Meera S.P."/>
            <person name="Sreeshan A."/>
            <person name="Augustine A."/>
        </authorList>
    </citation>
    <scope>NUCLEOTIDE SEQUENCE</scope>
    <source>
        <tissue evidence="1">Leaf</tissue>
    </source>
</reference>
<sequence length="80" mass="9237">MEGKSKKKMITETNPHVKSIKHEGQKVFSCYLISTSQSSSIYHSTDTQILSIRTKKINNKRTSYSFTNLMNEERKCLSHP</sequence>
<dbReference type="EMBL" id="GGEC01056721">
    <property type="protein sequence ID" value="MBX37205.1"/>
    <property type="molecule type" value="Transcribed_RNA"/>
</dbReference>
<organism evidence="1">
    <name type="scientific">Rhizophora mucronata</name>
    <name type="common">Asiatic mangrove</name>
    <dbReference type="NCBI Taxonomy" id="61149"/>
    <lineage>
        <taxon>Eukaryota</taxon>
        <taxon>Viridiplantae</taxon>
        <taxon>Streptophyta</taxon>
        <taxon>Embryophyta</taxon>
        <taxon>Tracheophyta</taxon>
        <taxon>Spermatophyta</taxon>
        <taxon>Magnoliopsida</taxon>
        <taxon>eudicotyledons</taxon>
        <taxon>Gunneridae</taxon>
        <taxon>Pentapetalae</taxon>
        <taxon>rosids</taxon>
        <taxon>fabids</taxon>
        <taxon>Malpighiales</taxon>
        <taxon>Rhizophoraceae</taxon>
        <taxon>Rhizophora</taxon>
    </lineage>
</organism>
<accession>A0A2P2N416</accession>
<name>A0A2P2N416_RHIMU</name>
<protein>
    <submittedName>
        <fullName evidence="1">Uncharacterized protein</fullName>
    </submittedName>
</protein>
<evidence type="ECO:0000313" key="1">
    <source>
        <dbReference type="EMBL" id="MBX37205.1"/>
    </source>
</evidence>